<feature type="compositionally biased region" description="Polar residues" evidence="10">
    <location>
        <begin position="489"/>
        <end position="498"/>
    </location>
</feature>
<dbReference type="PANTHER" id="PTHR24346">
    <property type="entry name" value="MAP/MICROTUBULE AFFINITY-REGULATING KINASE"/>
    <property type="match status" value="1"/>
</dbReference>
<feature type="compositionally biased region" description="Polar residues" evidence="10">
    <location>
        <begin position="570"/>
        <end position="579"/>
    </location>
</feature>
<evidence type="ECO:0000313" key="13">
    <source>
        <dbReference type="EMBL" id="EIE91682.1"/>
    </source>
</evidence>
<feature type="region of interest" description="Disordered" evidence="10">
    <location>
        <begin position="479"/>
        <end position="622"/>
    </location>
</feature>
<dbReference type="eggNOG" id="KOG0583">
    <property type="taxonomic scope" value="Eukaryota"/>
</dbReference>
<dbReference type="GO" id="GO:0004674">
    <property type="term" value="F:protein serine/threonine kinase activity"/>
    <property type="evidence" value="ECO:0007669"/>
    <property type="project" value="UniProtKB-KW"/>
</dbReference>
<accession>I1CTA2</accession>
<dbReference type="GO" id="GO:0005737">
    <property type="term" value="C:cytoplasm"/>
    <property type="evidence" value="ECO:0007669"/>
    <property type="project" value="TreeGrafter"/>
</dbReference>
<dbReference type="Proteomes" id="UP000009138">
    <property type="component" value="Unassembled WGS sequence"/>
</dbReference>
<feature type="compositionally biased region" description="Low complexity" evidence="10">
    <location>
        <begin position="605"/>
        <end position="614"/>
    </location>
</feature>
<evidence type="ECO:0000256" key="1">
    <source>
        <dbReference type="ARBA" id="ARBA00012513"/>
    </source>
</evidence>
<feature type="compositionally biased region" description="Low complexity" evidence="10">
    <location>
        <begin position="535"/>
        <end position="544"/>
    </location>
</feature>
<feature type="compositionally biased region" description="Polar residues" evidence="10">
    <location>
        <begin position="512"/>
        <end position="521"/>
    </location>
</feature>
<feature type="compositionally biased region" description="Polar residues" evidence="10">
    <location>
        <begin position="390"/>
        <end position="414"/>
    </location>
</feature>
<dbReference type="SUPFAM" id="SSF103243">
    <property type="entry name" value="KA1-like"/>
    <property type="match status" value="1"/>
</dbReference>
<dbReference type="GO" id="GO:0005524">
    <property type="term" value="F:ATP binding"/>
    <property type="evidence" value="ECO:0007669"/>
    <property type="project" value="UniProtKB-UniRule"/>
</dbReference>
<evidence type="ECO:0000256" key="8">
    <source>
        <dbReference type="ARBA" id="ARBA00048679"/>
    </source>
</evidence>
<dbReference type="FunFam" id="1.10.510.10:FF:000571">
    <property type="entry name" value="Maternal embryonic leucine zipper kinase"/>
    <property type="match status" value="1"/>
</dbReference>
<feature type="domain" description="Protein kinase" evidence="11">
    <location>
        <begin position="1"/>
        <end position="274"/>
    </location>
</feature>
<gene>
    <name evidence="13" type="ORF">RO3G_16393</name>
</gene>
<dbReference type="InterPro" id="IPR000719">
    <property type="entry name" value="Prot_kinase_dom"/>
</dbReference>
<dbReference type="EMBL" id="CH476751">
    <property type="protein sequence ID" value="EIE91682.1"/>
    <property type="molecule type" value="Genomic_DNA"/>
</dbReference>
<dbReference type="PROSITE" id="PS50011">
    <property type="entry name" value="PROTEIN_KINASE_DOM"/>
    <property type="match status" value="1"/>
</dbReference>
<dbReference type="EC" id="2.7.11.1" evidence="1"/>
<evidence type="ECO:0000256" key="5">
    <source>
        <dbReference type="ARBA" id="ARBA00022777"/>
    </source>
</evidence>
<dbReference type="Gene3D" id="3.30.310.80">
    <property type="entry name" value="Kinase associated domain 1, KA1"/>
    <property type="match status" value="1"/>
</dbReference>
<dbReference type="GO" id="GO:0106310">
    <property type="term" value="F:protein serine kinase activity"/>
    <property type="evidence" value="ECO:0007669"/>
    <property type="project" value="RHEA"/>
</dbReference>
<dbReference type="AlphaFoldDB" id="I1CTA2"/>
<keyword evidence="14" id="KW-1185">Reference proteome</keyword>
<dbReference type="VEuPathDB" id="FungiDB:RO3G_16393"/>
<proteinExistence type="predicted"/>
<keyword evidence="6 9" id="KW-0067">ATP-binding</keyword>
<comment type="catalytic activity">
    <reaction evidence="7">
        <text>L-threonyl-[protein] + ATP = O-phospho-L-threonyl-[protein] + ADP + H(+)</text>
        <dbReference type="Rhea" id="RHEA:46608"/>
        <dbReference type="Rhea" id="RHEA-COMP:11060"/>
        <dbReference type="Rhea" id="RHEA-COMP:11605"/>
        <dbReference type="ChEBI" id="CHEBI:15378"/>
        <dbReference type="ChEBI" id="CHEBI:30013"/>
        <dbReference type="ChEBI" id="CHEBI:30616"/>
        <dbReference type="ChEBI" id="CHEBI:61977"/>
        <dbReference type="ChEBI" id="CHEBI:456216"/>
        <dbReference type="EC" id="2.7.11.1"/>
    </reaction>
</comment>
<evidence type="ECO:0000259" key="12">
    <source>
        <dbReference type="PROSITE" id="PS50032"/>
    </source>
</evidence>
<evidence type="ECO:0000256" key="4">
    <source>
        <dbReference type="ARBA" id="ARBA00022741"/>
    </source>
</evidence>
<comment type="catalytic activity">
    <reaction evidence="8">
        <text>L-seryl-[protein] + ATP = O-phospho-L-seryl-[protein] + ADP + H(+)</text>
        <dbReference type="Rhea" id="RHEA:17989"/>
        <dbReference type="Rhea" id="RHEA-COMP:9863"/>
        <dbReference type="Rhea" id="RHEA-COMP:11604"/>
        <dbReference type="ChEBI" id="CHEBI:15378"/>
        <dbReference type="ChEBI" id="CHEBI:29999"/>
        <dbReference type="ChEBI" id="CHEBI:30616"/>
        <dbReference type="ChEBI" id="CHEBI:83421"/>
        <dbReference type="ChEBI" id="CHEBI:456216"/>
        <dbReference type="EC" id="2.7.11.1"/>
    </reaction>
</comment>
<dbReference type="PROSITE" id="PS00108">
    <property type="entry name" value="PROTEIN_KINASE_ST"/>
    <property type="match status" value="1"/>
</dbReference>
<evidence type="ECO:0000259" key="11">
    <source>
        <dbReference type="PROSITE" id="PS50011"/>
    </source>
</evidence>
<dbReference type="PROSITE" id="PS00107">
    <property type="entry name" value="PROTEIN_KINASE_ATP"/>
    <property type="match status" value="1"/>
</dbReference>
<dbReference type="GeneID" id="93623358"/>
<dbReference type="InParanoid" id="I1CTA2"/>
<keyword evidence="4 9" id="KW-0547">Nucleotide-binding</keyword>
<dbReference type="Pfam" id="PF02149">
    <property type="entry name" value="KA1"/>
    <property type="match status" value="1"/>
</dbReference>
<dbReference type="InterPro" id="IPR001772">
    <property type="entry name" value="KA1_dom"/>
</dbReference>
<feature type="region of interest" description="Disordered" evidence="10">
    <location>
        <begin position="384"/>
        <end position="464"/>
    </location>
</feature>
<feature type="compositionally biased region" description="Basic and acidic residues" evidence="10">
    <location>
        <begin position="415"/>
        <end position="425"/>
    </location>
</feature>
<dbReference type="InterPro" id="IPR008271">
    <property type="entry name" value="Ser/Thr_kinase_AS"/>
</dbReference>
<dbReference type="PROSITE" id="PS50032">
    <property type="entry name" value="KA1"/>
    <property type="match status" value="1"/>
</dbReference>
<feature type="domain" description="KA1" evidence="12">
    <location>
        <begin position="767"/>
        <end position="817"/>
    </location>
</feature>
<dbReference type="InterPro" id="IPR017441">
    <property type="entry name" value="Protein_kinase_ATP_BS"/>
</dbReference>
<dbReference type="Pfam" id="PF00069">
    <property type="entry name" value="Pkinase"/>
    <property type="match status" value="1"/>
</dbReference>
<sequence>MTGSNLKIKHFPKRPTEMKQNKLGSYNLLQTLGEGEFGKVKLGIHSETGEENLKHPYIVKLYDVLETEKYVGLVLEYASGILSFLLSMTYISLGGELFEYILAHRYLKEKDAKRFFAQLISSVQYMHKCKIVHRDLKLENVLIDKNRNIIVTDFGFANQFSTAADDMMSTTCGSPCYAAPELVVNAGLYAGSAVDIWSCGVILFAMLCGFLPFDDDPSNPDSDDINQLYRYILSTRLVFPSYISSEARDLMEKMLVPDPAKRCTLEFVTRHVWLEDYRDLLIPERRMNDNSTFEPVIPSILKRGLSTRRSPHQPNRDRFAPLANDGFIVKQSNGHSEKELLTEIQMTPSASSATYSSKLARQNSTRSSKISKFITRKPVKEIISPPTIPEASTSSENYPEKSLSTPYIPSNPSKRPTDPQPKEKFLGFFSKSPAKASEDVDHSETLTIDNSSPSLVSPCPTEESLGTKSLFSRLAEESSGLSNLSESGMTASTRSSVSFKDPNMNLPRRADTTSYRITRNSAIRHDHQPYPNDNSSVSSSSGSSPLPEPTQSSRFTMAAVRRSIYRKTKNPASTESSKLPLTLSRKTQESSNPKKNIHAPEKRSPQQMQPQQQQNKKTGKKMMDWIKKKSHGKQQEPLVSAQIASAELTPTTAAPADRPHETLEIPQAEIEGRGRTLSSNALGLEKKEESLIDTSIQIHQGPIDRAALTSRPPQRIIKDVSHILRVLGIEALSDDEDGPFVLKCTRRSSSKHKEEQSDLQPIYGEPSIDSGEEIRFVVEICRFKNLPGLFIVDVKRLKGSVWAYKFLYHKLIDFLNLNKDDYL</sequence>
<dbReference type="GO" id="GO:0035556">
    <property type="term" value="P:intracellular signal transduction"/>
    <property type="evidence" value="ECO:0007669"/>
    <property type="project" value="TreeGrafter"/>
</dbReference>
<evidence type="ECO:0000256" key="2">
    <source>
        <dbReference type="ARBA" id="ARBA00022527"/>
    </source>
</evidence>
<dbReference type="OrthoDB" id="193931at2759"/>
<evidence type="ECO:0000256" key="7">
    <source>
        <dbReference type="ARBA" id="ARBA00047899"/>
    </source>
</evidence>
<feature type="region of interest" description="Disordered" evidence="10">
    <location>
        <begin position="351"/>
        <end position="372"/>
    </location>
</feature>
<dbReference type="InterPro" id="IPR011009">
    <property type="entry name" value="Kinase-like_dom_sf"/>
</dbReference>
<feature type="compositionally biased region" description="Polar residues" evidence="10">
    <location>
        <begin position="445"/>
        <end position="455"/>
    </location>
</feature>
<dbReference type="InterPro" id="IPR028375">
    <property type="entry name" value="KA1/Ssp2_C"/>
</dbReference>
<keyword evidence="3" id="KW-0808">Transferase</keyword>
<protein>
    <recommendedName>
        <fullName evidence="1">non-specific serine/threonine protein kinase</fullName>
        <ecNumber evidence="1">2.7.11.1</ecNumber>
    </recommendedName>
</protein>
<evidence type="ECO:0000256" key="3">
    <source>
        <dbReference type="ARBA" id="ARBA00022679"/>
    </source>
</evidence>
<dbReference type="SUPFAM" id="SSF56112">
    <property type="entry name" value="Protein kinase-like (PK-like)"/>
    <property type="match status" value="1"/>
</dbReference>
<evidence type="ECO:0000256" key="10">
    <source>
        <dbReference type="SAM" id="MobiDB-lite"/>
    </source>
</evidence>
<dbReference type="Gene3D" id="1.10.510.10">
    <property type="entry name" value="Transferase(Phosphotransferase) domain 1"/>
    <property type="match status" value="1"/>
</dbReference>
<evidence type="ECO:0000256" key="9">
    <source>
        <dbReference type="PROSITE-ProRule" id="PRU10141"/>
    </source>
</evidence>
<organism evidence="13 14">
    <name type="scientific">Rhizopus delemar (strain RA 99-880 / ATCC MYA-4621 / FGSC 9543 / NRRL 43880)</name>
    <name type="common">Mucormycosis agent</name>
    <name type="synonym">Rhizopus arrhizus var. delemar</name>
    <dbReference type="NCBI Taxonomy" id="246409"/>
    <lineage>
        <taxon>Eukaryota</taxon>
        <taxon>Fungi</taxon>
        <taxon>Fungi incertae sedis</taxon>
        <taxon>Mucoromycota</taxon>
        <taxon>Mucoromycotina</taxon>
        <taxon>Mucoromycetes</taxon>
        <taxon>Mucorales</taxon>
        <taxon>Mucorineae</taxon>
        <taxon>Rhizopodaceae</taxon>
        <taxon>Rhizopus</taxon>
    </lineage>
</organism>
<keyword evidence="5" id="KW-0418">Kinase</keyword>
<name>I1CTA2_RHIO9</name>
<evidence type="ECO:0000256" key="6">
    <source>
        <dbReference type="ARBA" id="ARBA00022840"/>
    </source>
</evidence>
<evidence type="ECO:0000313" key="14">
    <source>
        <dbReference type="Proteomes" id="UP000009138"/>
    </source>
</evidence>
<keyword evidence="2" id="KW-0723">Serine/threonine-protein kinase</keyword>
<dbReference type="PANTHER" id="PTHR24346:SF110">
    <property type="entry name" value="NON-SPECIFIC SERINE_THREONINE PROTEIN KINASE"/>
    <property type="match status" value="1"/>
</dbReference>
<feature type="compositionally biased region" description="Polar residues" evidence="10">
    <location>
        <begin position="351"/>
        <end position="370"/>
    </location>
</feature>
<dbReference type="OMA" id="PENDWID"/>
<feature type="binding site" evidence="9">
    <location>
        <position position="60"/>
    </location>
    <ligand>
        <name>ATP</name>
        <dbReference type="ChEBI" id="CHEBI:30616"/>
    </ligand>
</feature>
<dbReference type="RefSeq" id="XP_067527078.1">
    <property type="nucleotide sequence ID" value="XM_067670977.1"/>
</dbReference>
<dbReference type="SMART" id="SM00220">
    <property type="entry name" value="S_TKc"/>
    <property type="match status" value="1"/>
</dbReference>
<dbReference type="STRING" id="246409.I1CTA2"/>
<feature type="compositionally biased region" description="Low complexity" evidence="10">
    <location>
        <begin position="479"/>
        <end position="488"/>
    </location>
</feature>
<reference evidence="13 14" key="1">
    <citation type="journal article" date="2009" name="PLoS Genet.">
        <title>Genomic analysis of the basal lineage fungus Rhizopus oryzae reveals a whole-genome duplication.</title>
        <authorList>
            <person name="Ma L.-J."/>
            <person name="Ibrahim A.S."/>
            <person name="Skory C."/>
            <person name="Grabherr M.G."/>
            <person name="Burger G."/>
            <person name="Butler M."/>
            <person name="Elias M."/>
            <person name="Idnurm A."/>
            <person name="Lang B.F."/>
            <person name="Sone T."/>
            <person name="Abe A."/>
            <person name="Calvo S.E."/>
            <person name="Corrochano L.M."/>
            <person name="Engels R."/>
            <person name="Fu J."/>
            <person name="Hansberg W."/>
            <person name="Kim J.-M."/>
            <person name="Kodira C.D."/>
            <person name="Koehrsen M.J."/>
            <person name="Liu B."/>
            <person name="Miranda-Saavedra D."/>
            <person name="O'Leary S."/>
            <person name="Ortiz-Castellanos L."/>
            <person name="Poulter R."/>
            <person name="Rodriguez-Romero J."/>
            <person name="Ruiz-Herrera J."/>
            <person name="Shen Y.-Q."/>
            <person name="Zeng Q."/>
            <person name="Galagan J."/>
            <person name="Birren B.W."/>
            <person name="Cuomo C.A."/>
            <person name="Wickes B.L."/>
        </authorList>
    </citation>
    <scope>NUCLEOTIDE SEQUENCE [LARGE SCALE GENOMIC DNA]</scope>
    <source>
        <strain evidence="14">RA 99-880 / ATCC MYA-4621 / FGSC 9543 / NRRL 43880</strain>
    </source>
</reference>